<reference evidence="1 2" key="1">
    <citation type="submission" date="2014-06" db="EMBL/GenBank/DDBJ databases">
        <title>Evolutionary Origins and Diversification of the Mycorrhizal Mutualists.</title>
        <authorList>
            <consortium name="DOE Joint Genome Institute"/>
            <consortium name="Mycorrhizal Genomics Consortium"/>
            <person name="Kohler A."/>
            <person name="Kuo A."/>
            <person name="Nagy L.G."/>
            <person name="Floudas D."/>
            <person name="Copeland A."/>
            <person name="Barry K.W."/>
            <person name="Cichocki N."/>
            <person name="Veneault-Fourrey C."/>
            <person name="LaButti K."/>
            <person name="Lindquist E.A."/>
            <person name="Lipzen A."/>
            <person name="Lundell T."/>
            <person name="Morin E."/>
            <person name="Murat C."/>
            <person name="Riley R."/>
            <person name="Ohm R."/>
            <person name="Sun H."/>
            <person name="Tunlid A."/>
            <person name="Henrissat B."/>
            <person name="Grigoriev I.V."/>
            <person name="Hibbett D.S."/>
            <person name="Martin F."/>
        </authorList>
    </citation>
    <scope>NUCLEOTIDE SEQUENCE [LARGE SCALE GENOMIC DNA]</scope>
    <source>
        <strain evidence="1 2">SS14</strain>
    </source>
</reference>
<keyword evidence="2" id="KW-1185">Reference proteome</keyword>
<dbReference type="Proteomes" id="UP000054279">
    <property type="component" value="Unassembled WGS sequence"/>
</dbReference>
<accession>A0A0C9VUJ3</accession>
<organism evidence="1 2">
    <name type="scientific">Sphaerobolus stellatus (strain SS14)</name>
    <dbReference type="NCBI Taxonomy" id="990650"/>
    <lineage>
        <taxon>Eukaryota</taxon>
        <taxon>Fungi</taxon>
        <taxon>Dikarya</taxon>
        <taxon>Basidiomycota</taxon>
        <taxon>Agaricomycotina</taxon>
        <taxon>Agaricomycetes</taxon>
        <taxon>Phallomycetidae</taxon>
        <taxon>Geastrales</taxon>
        <taxon>Sphaerobolaceae</taxon>
        <taxon>Sphaerobolus</taxon>
    </lineage>
</organism>
<dbReference type="HOGENOM" id="CLU_2361089_0_0_1"/>
<evidence type="ECO:0000313" key="1">
    <source>
        <dbReference type="EMBL" id="KIJ42260.1"/>
    </source>
</evidence>
<name>A0A0C9VUJ3_SPHS4</name>
<dbReference type="AlphaFoldDB" id="A0A0C9VUJ3"/>
<evidence type="ECO:0000313" key="2">
    <source>
        <dbReference type="Proteomes" id="UP000054279"/>
    </source>
</evidence>
<proteinExistence type="predicted"/>
<protein>
    <submittedName>
        <fullName evidence="1">Uncharacterized protein</fullName>
    </submittedName>
</protein>
<gene>
    <name evidence="1" type="ORF">M422DRAFT_31414</name>
</gene>
<dbReference type="EMBL" id="KN837131">
    <property type="protein sequence ID" value="KIJ42260.1"/>
    <property type="molecule type" value="Genomic_DNA"/>
</dbReference>
<sequence>MPQIAPLHRRRNLKVSIHIIDSPLTTKVSRTWHVTHCIILFTCYSPHQHHPNLFYTSSLSSDFDISILCLNVHADSILLALVAIVRRSSTTMSSLQ</sequence>